<dbReference type="PANTHER" id="PTHR34364:SF1">
    <property type="entry name" value="WAS_WASL-INTERACTING FAMILY PROTEIN"/>
    <property type="match status" value="1"/>
</dbReference>
<keyword evidence="3" id="KW-0812">Transmembrane</keyword>
<dbReference type="HOGENOM" id="CLU_559454_0_0_1"/>
<dbReference type="EMBL" id="CM001224">
    <property type="protein sequence ID" value="KEH18087.1"/>
    <property type="molecule type" value="Genomic_DNA"/>
</dbReference>
<dbReference type="PANTHER" id="PTHR34364">
    <property type="entry name" value="WAS/WASL-INTERACTING FAMILY PROTEIN"/>
    <property type="match status" value="1"/>
</dbReference>
<dbReference type="OrthoDB" id="1907935at2759"/>
<keyword evidence="8" id="KW-0472">Membrane</keyword>
<dbReference type="PaxDb" id="3880-AES83330"/>
<evidence type="ECO:0000313" key="12">
    <source>
        <dbReference type="EnsemblPlants" id="KEH18087"/>
    </source>
</evidence>
<dbReference type="InterPro" id="IPR013567">
    <property type="entry name" value="EF_hand_assoc_2"/>
</dbReference>
<dbReference type="GO" id="GO:0005525">
    <property type="term" value="F:GTP binding"/>
    <property type="evidence" value="ECO:0000318"/>
    <property type="project" value="GO_Central"/>
</dbReference>
<dbReference type="InterPro" id="IPR001806">
    <property type="entry name" value="Small_GTPase"/>
</dbReference>
<gene>
    <name evidence="12" type="primary">25500249</name>
    <name evidence="10" type="ordered locus">MTR_8g010670</name>
    <name evidence="11" type="ORF">MtrunA17_Chr8g0338031</name>
</gene>
<proteinExistence type="inferred from homology"/>
<accession>A0A072TKX9</accession>
<evidence type="ECO:0000256" key="8">
    <source>
        <dbReference type="ARBA" id="ARBA00023136"/>
    </source>
</evidence>
<dbReference type="STRING" id="3880.A0A072TKX9"/>
<keyword evidence="7" id="KW-0496">Mitochondrion</keyword>
<dbReference type="PRINTS" id="PR00449">
    <property type="entry name" value="RASTRNSFRMNG"/>
</dbReference>
<dbReference type="PROSITE" id="PS00018">
    <property type="entry name" value="EF_HAND_1"/>
    <property type="match status" value="1"/>
</dbReference>
<dbReference type="Gene3D" id="3.40.50.300">
    <property type="entry name" value="P-loop containing nucleotide triphosphate hydrolases"/>
    <property type="match status" value="1"/>
</dbReference>
<sequence>MAVEYLKSYDYTKEEKVSAASNNIYPIAKDCIGVRIVVAGDKDTGKSSLIYALGMTEVDVGDEDYDEVYDTNFLSVPSLLQPSKLLINFFPDLVQATIVDTSSSQKESTVDSELKNADAIILTFDCARPQTLQNLKQYWLNRVSNLELKTIAVPLILVGCKSDLACNLSTVKSDVEKVMKDFPRFEKYQLCSAFLRDNIDAGFYDAHRAVLFPEFPLFLRKSNYVAPTPQLTEALRAIFKKCDGNEEGYLSSDELNDLQVNCFMAPLLEEERKELGTITENEFITLICNQFGRPEIIWTLLRKYGYDDGLALPPENLHFIDSKISNVGHGSAMANFRGRILAFRRGQFIEGWRHDDAILGYGGTICWPVWQVFGSPPWSTIYHRQCLEHAPDQDHDWAPTAFRRLLSAKLIKFKDITSPVVETHVSPAPTANPGIKREIPEDQRRGLFKWILEEKRKIKPKDAKEKQKIDEEKALLKNLIRSKSIPHI</sequence>
<dbReference type="InterPro" id="IPR018247">
    <property type="entry name" value="EF_Hand_1_Ca_BS"/>
</dbReference>
<dbReference type="GO" id="GO:0005741">
    <property type="term" value="C:mitochondrial outer membrane"/>
    <property type="evidence" value="ECO:0000318"/>
    <property type="project" value="GO_Central"/>
</dbReference>
<evidence type="ECO:0000256" key="5">
    <source>
        <dbReference type="ARBA" id="ARBA00022837"/>
    </source>
</evidence>
<evidence type="ECO:0000256" key="7">
    <source>
        <dbReference type="ARBA" id="ARBA00023128"/>
    </source>
</evidence>
<dbReference type="Pfam" id="PF08356">
    <property type="entry name" value="EF_assoc_2"/>
    <property type="match status" value="1"/>
</dbReference>
<evidence type="ECO:0000256" key="2">
    <source>
        <dbReference type="ARBA" id="ARBA00007981"/>
    </source>
</evidence>
<keyword evidence="5" id="KW-0106">Calcium</keyword>
<evidence type="ECO:0000313" key="11">
    <source>
        <dbReference type="EMBL" id="RHN38894.1"/>
    </source>
</evidence>
<comment type="subcellular location">
    <subcellularLocation>
        <location evidence="1">Mitochondrion outer membrane</location>
        <topology evidence="1">Single-pass type IV membrane protein</topology>
    </subcellularLocation>
</comment>
<dbReference type="KEGG" id="mtr:25500249"/>
<dbReference type="SMART" id="SM00175">
    <property type="entry name" value="RAB"/>
    <property type="match status" value="1"/>
</dbReference>
<evidence type="ECO:0000256" key="4">
    <source>
        <dbReference type="ARBA" id="ARBA00022787"/>
    </source>
</evidence>
<dbReference type="Gene3D" id="1.10.238.10">
    <property type="entry name" value="EF-hand"/>
    <property type="match status" value="1"/>
</dbReference>
<evidence type="ECO:0000256" key="6">
    <source>
        <dbReference type="ARBA" id="ARBA00022989"/>
    </source>
</evidence>
<evidence type="ECO:0000256" key="1">
    <source>
        <dbReference type="ARBA" id="ARBA00004200"/>
    </source>
</evidence>
<keyword evidence="6" id="KW-1133">Transmembrane helix</keyword>
<dbReference type="Proteomes" id="UP000265566">
    <property type="component" value="Chromosome 8"/>
</dbReference>
<dbReference type="SUPFAM" id="SSF47473">
    <property type="entry name" value="EF-hand"/>
    <property type="match status" value="1"/>
</dbReference>
<evidence type="ECO:0000259" key="9">
    <source>
        <dbReference type="Pfam" id="PF08356"/>
    </source>
</evidence>
<dbReference type="eggNOG" id="KOG1707">
    <property type="taxonomic scope" value="Eukaryota"/>
</dbReference>
<dbReference type="SUPFAM" id="SSF52540">
    <property type="entry name" value="P-loop containing nucleoside triphosphate hydrolases"/>
    <property type="match status" value="1"/>
</dbReference>
<reference evidence="10 13" key="1">
    <citation type="journal article" date="2011" name="Nature">
        <title>The Medicago genome provides insight into the evolution of rhizobial symbioses.</title>
        <authorList>
            <person name="Young N.D."/>
            <person name="Debelle F."/>
            <person name="Oldroyd G.E."/>
            <person name="Geurts R."/>
            <person name="Cannon S.B."/>
            <person name="Udvardi M.K."/>
            <person name="Benedito V.A."/>
            <person name="Mayer K.F."/>
            <person name="Gouzy J."/>
            <person name="Schoof H."/>
            <person name="Van de Peer Y."/>
            <person name="Proost S."/>
            <person name="Cook D.R."/>
            <person name="Meyers B.C."/>
            <person name="Spannagl M."/>
            <person name="Cheung F."/>
            <person name="De Mita S."/>
            <person name="Krishnakumar V."/>
            <person name="Gundlach H."/>
            <person name="Zhou S."/>
            <person name="Mudge J."/>
            <person name="Bharti A.K."/>
            <person name="Murray J.D."/>
            <person name="Naoumkina M.A."/>
            <person name="Rosen B."/>
            <person name="Silverstein K.A."/>
            <person name="Tang H."/>
            <person name="Rombauts S."/>
            <person name="Zhao P.X."/>
            <person name="Zhou P."/>
            <person name="Barbe V."/>
            <person name="Bardou P."/>
            <person name="Bechner M."/>
            <person name="Bellec A."/>
            <person name="Berger A."/>
            <person name="Berges H."/>
            <person name="Bidwell S."/>
            <person name="Bisseling T."/>
            <person name="Choisne N."/>
            <person name="Couloux A."/>
            <person name="Denny R."/>
            <person name="Deshpande S."/>
            <person name="Dai X."/>
            <person name="Doyle J.J."/>
            <person name="Dudez A.M."/>
            <person name="Farmer A.D."/>
            <person name="Fouteau S."/>
            <person name="Franken C."/>
            <person name="Gibelin C."/>
            <person name="Gish J."/>
            <person name="Goldstein S."/>
            <person name="Gonzalez A.J."/>
            <person name="Green P.J."/>
            <person name="Hallab A."/>
            <person name="Hartog M."/>
            <person name="Hua A."/>
            <person name="Humphray S.J."/>
            <person name="Jeong D.H."/>
            <person name="Jing Y."/>
            <person name="Jocker A."/>
            <person name="Kenton S.M."/>
            <person name="Kim D.J."/>
            <person name="Klee K."/>
            <person name="Lai H."/>
            <person name="Lang C."/>
            <person name="Lin S."/>
            <person name="Macmil S.L."/>
            <person name="Magdelenat G."/>
            <person name="Matthews L."/>
            <person name="McCorrison J."/>
            <person name="Monaghan E.L."/>
            <person name="Mun J.H."/>
            <person name="Najar F.Z."/>
            <person name="Nicholson C."/>
            <person name="Noirot C."/>
            <person name="O'Bleness M."/>
            <person name="Paule C.R."/>
            <person name="Poulain J."/>
            <person name="Prion F."/>
            <person name="Qin B."/>
            <person name="Qu C."/>
            <person name="Retzel E.F."/>
            <person name="Riddle C."/>
            <person name="Sallet E."/>
            <person name="Samain S."/>
            <person name="Samson N."/>
            <person name="Sanders I."/>
            <person name="Saurat O."/>
            <person name="Scarpelli C."/>
            <person name="Schiex T."/>
            <person name="Segurens B."/>
            <person name="Severin A.J."/>
            <person name="Sherrier D.J."/>
            <person name="Shi R."/>
            <person name="Sims S."/>
            <person name="Singer S.R."/>
            <person name="Sinharoy S."/>
            <person name="Sterck L."/>
            <person name="Viollet A."/>
            <person name="Wang B.B."/>
            <person name="Wang K."/>
            <person name="Wang M."/>
            <person name="Wang X."/>
            <person name="Warfsmann J."/>
            <person name="Weissenbach J."/>
            <person name="White D.D."/>
            <person name="White J.D."/>
            <person name="Wiley G.B."/>
            <person name="Wincker P."/>
            <person name="Xing Y."/>
            <person name="Yang L."/>
            <person name="Yao Z."/>
            <person name="Ying F."/>
            <person name="Zhai J."/>
            <person name="Zhou L."/>
            <person name="Zuber A."/>
            <person name="Denarie J."/>
            <person name="Dixon R.A."/>
            <person name="May G.D."/>
            <person name="Schwartz D.C."/>
            <person name="Rogers J."/>
            <person name="Quetier F."/>
            <person name="Town C.D."/>
            <person name="Roe B.A."/>
        </authorList>
    </citation>
    <scope>NUCLEOTIDE SEQUENCE [LARGE SCALE GENOMIC DNA]</scope>
    <source>
        <strain evidence="10">A17</strain>
        <strain evidence="12 13">cv. Jemalong A17</strain>
    </source>
</reference>
<evidence type="ECO:0000313" key="10">
    <source>
        <dbReference type="EMBL" id="KEH18087.1"/>
    </source>
</evidence>
<dbReference type="EMBL" id="PSQE01000008">
    <property type="protein sequence ID" value="RHN38894.1"/>
    <property type="molecule type" value="Genomic_DNA"/>
</dbReference>
<evidence type="ECO:0000256" key="3">
    <source>
        <dbReference type="ARBA" id="ARBA00022692"/>
    </source>
</evidence>
<dbReference type="GO" id="GO:0003924">
    <property type="term" value="F:GTPase activity"/>
    <property type="evidence" value="ECO:0000318"/>
    <property type="project" value="GO_Central"/>
</dbReference>
<reference evidence="12" key="3">
    <citation type="submission" date="2015-04" db="UniProtKB">
        <authorList>
            <consortium name="EnsemblPlants"/>
        </authorList>
    </citation>
    <scope>IDENTIFICATION</scope>
    <source>
        <strain evidence="12">cv. Jemalong A17</strain>
    </source>
</reference>
<dbReference type="EnsemblPlants" id="KEH18087">
    <property type="protein sequence ID" value="KEH18087"/>
    <property type="gene ID" value="MTR_8g010670"/>
</dbReference>
<comment type="similarity">
    <text evidence="2">Belongs to the mitochondrial Rho GTPase family.</text>
</comment>
<dbReference type="SMART" id="SM00174">
    <property type="entry name" value="RHO"/>
    <property type="match status" value="1"/>
</dbReference>
<name>A0A072TKX9_MEDTR</name>
<dbReference type="Gramene" id="rna44869">
    <property type="protein sequence ID" value="RHN38894.1"/>
    <property type="gene ID" value="gene44869"/>
</dbReference>
<keyword evidence="4" id="KW-1000">Mitochondrion outer membrane</keyword>
<dbReference type="InterPro" id="IPR011992">
    <property type="entry name" value="EF-hand-dom_pair"/>
</dbReference>
<protein>
    <submittedName>
        <fullName evidence="10">MIRO-like protein</fullName>
    </submittedName>
    <submittedName>
        <fullName evidence="11">Putative small GTPase superfamily, EF-hand domain pair</fullName>
    </submittedName>
</protein>
<keyword evidence="13" id="KW-1185">Reference proteome</keyword>
<dbReference type="AlphaFoldDB" id="A0A072TKX9"/>
<feature type="domain" description="EF hand associated type-2" evidence="9">
    <location>
        <begin position="273"/>
        <end position="318"/>
    </location>
</feature>
<dbReference type="Proteomes" id="UP000002051">
    <property type="component" value="Chromosome 8"/>
</dbReference>
<evidence type="ECO:0000313" key="13">
    <source>
        <dbReference type="Proteomes" id="UP000002051"/>
    </source>
</evidence>
<reference evidence="11" key="4">
    <citation type="journal article" date="2018" name="Nat. Plants">
        <title>Whole-genome landscape of Medicago truncatula symbiotic genes.</title>
        <authorList>
            <person name="Pecrix Y."/>
            <person name="Gamas P."/>
            <person name="Carrere S."/>
        </authorList>
    </citation>
    <scope>NUCLEOTIDE SEQUENCE</scope>
    <source>
        <tissue evidence="11">Leaves</tissue>
    </source>
</reference>
<organism evidence="10 13">
    <name type="scientific">Medicago truncatula</name>
    <name type="common">Barrel medic</name>
    <name type="synonym">Medicago tribuloides</name>
    <dbReference type="NCBI Taxonomy" id="3880"/>
    <lineage>
        <taxon>Eukaryota</taxon>
        <taxon>Viridiplantae</taxon>
        <taxon>Streptophyta</taxon>
        <taxon>Embryophyta</taxon>
        <taxon>Tracheophyta</taxon>
        <taxon>Spermatophyta</taxon>
        <taxon>Magnoliopsida</taxon>
        <taxon>eudicotyledons</taxon>
        <taxon>Gunneridae</taxon>
        <taxon>Pentapetalae</taxon>
        <taxon>rosids</taxon>
        <taxon>fabids</taxon>
        <taxon>Fabales</taxon>
        <taxon>Fabaceae</taxon>
        <taxon>Papilionoideae</taxon>
        <taxon>50 kb inversion clade</taxon>
        <taxon>NPAAA clade</taxon>
        <taxon>Hologalegina</taxon>
        <taxon>IRL clade</taxon>
        <taxon>Trifolieae</taxon>
        <taxon>Medicago</taxon>
    </lineage>
</organism>
<dbReference type="GO" id="GO:0007005">
    <property type="term" value="P:mitochondrion organization"/>
    <property type="evidence" value="ECO:0000318"/>
    <property type="project" value="GO_Central"/>
</dbReference>
<dbReference type="InterPro" id="IPR027417">
    <property type="entry name" value="P-loop_NTPase"/>
</dbReference>
<dbReference type="Pfam" id="PF00071">
    <property type="entry name" value="Ras"/>
    <property type="match status" value="1"/>
</dbReference>
<reference evidence="10 13" key="2">
    <citation type="journal article" date="2014" name="BMC Genomics">
        <title>An improved genome release (version Mt4.0) for the model legume Medicago truncatula.</title>
        <authorList>
            <person name="Tang H."/>
            <person name="Krishnakumar V."/>
            <person name="Bidwell S."/>
            <person name="Rosen B."/>
            <person name="Chan A."/>
            <person name="Zhou S."/>
            <person name="Gentzbittel L."/>
            <person name="Childs K.L."/>
            <person name="Yandell M."/>
            <person name="Gundlach H."/>
            <person name="Mayer K.F."/>
            <person name="Schwartz D.C."/>
            <person name="Town C.D."/>
        </authorList>
    </citation>
    <scope>GENOME REANNOTATION</scope>
    <source>
        <strain evidence="10">A17</strain>
        <strain evidence="12 13">cv. Jemalong A17</strain>
    </source>
</reference>